<keyword evidence="4" id="KW-0808">Transferase</keyword>
<feature type="domain" description="AGC-kinase C-terminal" evidence="13">
    <location>
        <begin position="563"/>
        <end position="642"/>
    </location>
</feature>
<dbReference type="Pfam" id="PF00433">
    <property type="entry name" value="Pkinase_C"/>
    <property type="match status" value="1"/>
</dbReference>
<reference evidence="14 15" key="1">
    <citation type="journal article" date="2018" name="PLoS Pathog.">
        <title>Evolution of structural diversity of trichothecenes, a family of toxins produced by plant pathogenic and entomopathogenic fungi.</title>
        <authorList>
            <person name="Proctor R.H."/>
            <person name="McCormick S.P."/>
            <person name="Kim H.S."/>
            <person name="Cardoza R.E."/>
            <person name="Stanley A.M."/>
            <person name="Lindo L."/>
            <person name="Kelly A."/>
            <person name="Brown D.W."/>
            <person name="Lee T."/>
            <person name="Vaughan M.M."/>
            <person name="Alexander N.J."/>
            <person name="Busman M."/>
            <person name="Gutierrez S."/>
        </authorList>
    </citation>
    <scope>NUCLEOTIDE SEQUENCE [LARGE SCALE GENOMIC DNA]</scope>
    <source>
        <strain evidence="14 15">NRRL 20695</strain>
    </source>
</reference>
<dbReference type="EC" id="2.7.11.1" evidence="1"/>
<evidence type="ECO:0000256" key="9">
    <source>
        <dbReference type="ARBA" id="ARBA00048679"/>
    </source>
</evidence>
<proteinExistence type="predicted"/>
<feature type="binding site" evidence="10">
    <location>
        <position position="288"/>
    </location>
    <ligand>
        <name>ATP</name>
        <dbReference type="ChEBI" id="CHEBI:30616"/>
    </ligand>
</feature>
<dbReference type="AlphaFoldDB" id="A0A395RS94"/>
<dbReference type="FunFam" id="3.30.200.20:FF:000109">
    <property type="entry name" value="Non-specific serine/threonine protein kinase"/>
    <property type="match status" value="1"/>
</dbReference>
<dbReference type="CDD" id="cd05600">
    <property type="entry name" value="STKc_Sid2p_like"/>
    <property type="match status" value="1"/>
</dbReference>
<gene>
    <name evidence="14" type="ORF">FLONG3_10152</name>
</gene>
<feature type="compositionally biased region" description="Polar residues" evidence="11">
    <location>
        <begin position="18"/>
        <end position="51"/>
    </location>
</feature>
<evidence type="ECO:0000256" key="1">
    <source>
        <dbReference type="ARBA" id="ARBA00012513"/>
    </source>
</evidence>
<dbReference type="InterPro" id="IPR017441">
    <property type="entry name" value="Protein_kinase_ATP_BS"/>
</dbReference>
<evidence type="ECO:0000259" key="12">
    <source>
        <dbReference type="PROSITE" id="PS50011"/>
    </source>
</evidence>
<dbReference type="STRING" id="694270.A0A395RS94"/>
<name>A0A395RS94_9HYPO</name>
<evidence type="ECO:0000256" key="4">
    <source>
        <dbReference type="ARBA" id="ARBA00022679"/>
    </source>
</evidence>
<evidence type="ECO:0000256" key="8">
    <source>
        <dbReference type="ARBA" id="ARBA00047899"/>
    </source>
</evidence>
<evidence type="ECO:0000256" key="6">
    <source>
        <dbReference type="ARBA" id="ARBA00022777"/>
    </source>
</evidence>
<evidence type="ECO:0000256" key="5">
    <source>
        <dbReference type="ARBA" id="ARBA00022741"/>
    </source>
</evidence>
<dbReference type="GO" id="GO:0004674">
    <property type="term" value="F:protein serine/threonine kinase activity"/>
    <property type="evidence" value="ECO:0007669"/>
    <property type="project" value="UniProtKB-KW"/>
</dbReference>
<dbReference type="InterPro" id="IPR000961">
    <property type="entry name" value="AGC-kinase_C"/>
</dbReference>
<protein>
    <recommendedName>
        <fullName evidence="1">non-specific serine/threonine protein kinase</fullName>
        <ecNumber evidence="1">2.7.11.1</ecNumber>
    </recommendedName>
</protein>
<comment type="catalytic activity">
    <reaction evidence="9">
        <text>L-seryl-[protein] + ATP = O-phospho-L-seryl-[protein] + ADP + H(+)</text>
        <dbReference type="Rhea" id="RHEA:17989"/>
        <dbReference type="Rhea" id="RHEA-COMP:9863"/>
        <dbReference type="Rhea" id="RHEA-COMP:11604"/>
        <dbReference type="ChEBI" id="CHEBI:15378"/>
        <dbReference type="ChEBI" id="CHEBI:29999"/>
        <dbReference type="ChEBI" id="CHEBI:30616"/>
        <dbReference type="ChEBI" id="CHEBI:83421"/>
        <dbReference type="ChEBI" id="CHEBI:456216"/>
        <dbReference type="EC" id="2.7.11.1"/>
    </reaction>
</comment>
<dbReference type="InterPro" id="IPR050236">
    <property type="entry name" value="Ser_Thr_kinase_AGC"/>
</dbReference>
<dbReference type="GO" id="GO:0035556">
    <property type="term" value="P:intracellular signal transduction"/>
    <property type="evidence" value="ECO:0007669"/>
    <property type="project" value="TreeGrafter"/>
</dbReference>
<evidence type="ECO:0000256" key="10">
    <source>
        <dbReference type="PROSITE-ProRule" id="PRU10141"/>
    </source>
</evidence>
<dbReference type="OrthoDB" id="18472at2759"/>
<comment type="catalytic activity">
    <reaction evidence="8">
        <text>L-threonyl-[protein] + ATP = O-phospho-L-threonyl-[protein] + ADP + H(+)</text>
        <dbReference type="Rhea" id="RHEA:46608"/>
        <dbReference type="Rhea" id="RHEA-COMP:11060"/>
        <dbReference type="Rhea" id="RHEA-COMP:11605"/>
        <dbReference type="ChEBI" id="CHEBI:15378"/>
        <dbReference type="ChEBI" id="CHEBI:30013"/>
        <dbReference type="ChEBI" id="CHEBI:30616"/>
        <dbReference type="ChEBI" id="CHEBI:61977"/>
        <dbReference type="ChEBI" id="CHEBI:456216"/>
        <dbReference type="EC" id="2.7.11.1"/>
    </reaction>
</comment>
<dbReference type="PROSITE" id="PS51285">
    <property type="entry name" value="AGC_KINASE_CTER"/>
    <property type="match status" value="1"/>
</dbReference>
<dbReference type="Gene3D" id="3.30.200.20">
    <property type="entry name" value="Phosphorylase Kinase, domain 1"/>
    <property type="match status" value="1"/>
</dbReference>
<feature type="region of interest" description="Disordered" evidence="11">
    <location>
        <begin position="635"/>
        <end position="659"/>
    </location>
</feature>
<keyword evidence="6 14" id="KW-0418">Kinase</keyword>
<dbReference type="FunFam" id="1.10.510.10:FF:000141">
    <property type="entry name" value="Non-specific serine/threonine protein kinase"/>
    <property type="match status" value="1"/>
</dbReference>
<dbReference type="SMART" id="SM00220">
    <property type="entry name" value="S_TKc"/>
    <property type="match status" value="1"/>
</dbReference>
<dbReference type="Gene3D" id="1.10.510.10">
    <property type="entry name" value="Transferase(Phosphotransferase) domain 1"/>
    <property type="match status" value="1"/>
</dbReference>
<keyword evidence="5 10" id="KW-0547">Nucleotide-binding</keyword>
<sequence>MASFMSSFFPGGKAANVSGENSSSRPATPSTKSDNFLNPVSTPQGSPSKKTNPPGAHDLPSAFDSALNLNPPTIEPPLRLGRPQSVVTPLSPGKTKIQPLDESSANVDESVVHKARPGSPNKKQGQENTPPTSRLAATDSPSHAAVTRQQLYEQRDRPTTPGTKRFNTHRGLTAEEREILQKPNVKRLVNVTQLYFLDYYFDLLTYVGARQNRLQAFKNEYPPPPETDEQTHNQMWTKYAGRERANLRKRRVRLRHGDFQILTQVGQGGYGQVFLAQKKDTREVCALKVMSKKLLFKLDEVRHVLTERDILTTAQSEWLVRLLYSFQDEKSIYLAMEYVPGGDFRTLLNNTGVLSNRHARFYIAEMFCSVDALHQLGYIHRDLKPENFLVDSTGHIKLTDFGLAAGVLAPSKIESMRVKLEKASESAVPFGKPMDQRTVAERRESYRTMRENDVNYAKSIVGSPDYMAPEVLRGEEYDFTVDYWSLGCMLFEALTGFPPFAGATPDETWRNLKHWKEVLKRPVWEDPNYFLSNRTWNFICTCINSRSRRFSNITDIFAHHYFAEVEWGVLRQTRAPFVPELDSETDAGYFDDFTNEADMAKYKEVHDKQQALETMAEREDQMSKSLFVGFTFRHRKPATEDGGSPRKRIPTDESFGTMF</sequence>
<evidence type="ECO:0000256" key="7">
    <source>
        <dbReference type="ARBA" id="ARBA00022840"/>
    </source>
</evidence>
<evidence type="ECO:0000259" key="13">
    <source>
        <dbReference type="PROSITE" id="PS51285"/>
    </source>
</evidence>
<dbReference type="Proteomes" id="UP000266234">
    <property type="component" value="Unassembled WGS sequence"/>
</dbReference>
<feature type="region of interest" description="Disordered" evidence="11">
    <location>
        <begin position="1"/>
        <end position="175"/>
    </location>
</feature>
<feature type="compositionally biased region" description="Polar residues" evidence="11">
    <location>
        <begin position="121"/>
        <end position="132"/>
    </location>
</feature>
<dbReference type="PROSITE" id="PS00107">
    <property type="entry name" value="PROTEIN_KINASE_ATP"/>
    <property type="match status" value="1"/>
</dbReference>
<dbReference type="PANTHER" id="PTHR24356:SF417">
    <property type="entry name" value="CELL CYCLE PROTEIN KINASE DBF2-RELATED"/>
    <property type="match status" value="1"/>
</dbReference>
<keyword evidence="15" id="KW-1185">Reference proteome</keyword>
<keyword evidence="3" id="KW-0597">Phosphoprotein</keyword>
<organism evidence="14 15">
    <name type="scientific">Fusarium longipes</name>
    <dbReference type="NCBI Taxonomy" id="694270"/>
    <lineage>
        <taxon>Eukaryota</taxon>
        <taxon>Fungi</taxon>
        <taxon>Dikarya</taxon>
        <taxon>Ascomycota</taxon>
        <taxon>Pezizomycotina</taxon>
        <taxon>Sordariomycetes</taxon>
        <taxon>Hypocreomycetidae</taxon>
        <taxon>Hypocreales</taxon>
        <taxon>Nectriaceae</taxon>
        <taxon>Fusarium</taxon>
    </lineage>
</organism>
<accession>A0A395RS94</accession>
<dbReference type="GO" id="GO:0106310">
    <property type="term" value="F:protein serine kinase activity"/>
    <property type="evidence" value="ECO:0007669"/>
    <property type="project" value="RHEA"/>
</dbReference>
<dbReference type="PANTHER" id="PTHR24356">
    <property type="entry name" value="SERINE/THREONINE-PROTEIN KINASE"/>
    <property type="match status" value="1"/>
</dbReference>
<dbReference type="CDD" id="cd21776">
    <property type="entry name" value="MobB_Sid2p-like"/>
    <property type="match status" value="1"/>
</dbReference>
<evidence type="ECO:0000256" key="2">
    <source>
        <dbReference type="ARBA" id="ARBA00022527"/>
    </source>
</evidence>
<evidence type="ECO:0000313" key="14">
    <source>
        <dbReference type="EMBL" id="RGP62659.1"/>
    </source>
</evidence>
<dbReference type="EMBL" id="PXOG01000283">
    <property type="protein sequence ID" value="RGP62659.1"/>
    <property type="molecule type" value="Genomic_DNA"/>
</dbReference>
<dbReference type="Pfam" id="PF00069">
    <property type="entry name" value="Pkinase"/>
    <property type="match status" value="2"/>
</dbReference>
<keyword evidence="2" id="KW-0723">Serine/threonine-protein kinase</keyword>
<dbReference type="SMART" id="SM00133">
    <property type="entry name" value="S_TK_X"/>
    <property type="match status" value="1"/>
</dbReference>
<dbReference type="GO" id="GO:0005816">
    <property type="term" value="C:spindle pole body"/>
    <property type="evidence" value="ECO:0007669"/>
    <property type="project" value="TreeGrafter"/>
</dbReference>
<comment type="caution">
    <text evidence="14">The sequence shown here is derived from an EMBL/GenBank/DDBJ whole genome shotgun (WGS) entry which is preliminary data.</text>
</comment>
<dbReference type="InterPro" id="IPR017892">
    <property type="entry name" value="Pkinase_C"/>
</dbReference>
<feature type="domain" description="Protein kinase" evidence="12">
    <location>
        <begin position="259"/>
        <end position="562"/>
    </location>
</feature>
<dbReference type="InterPro" id="IPR011009">
    <property type="entry name" value="Kinase-like_dom_sf"/>
</dbReference>
<evidence type="ECO:0000256" key="11">
    <source>
        <dbReference type="SAM" id="MobiDB-lite"/>
    </source>
</evidence>
<evidence type="ECO:0000313" key="15">
    <source>
        <dbReference type="Proteomes" id="UP000266234"/>
    </source>
</evidence>
<keyword evidence="7 10" id="KW-0067">ATP-binding</keyword>
<dbReference type="FunFam" id="1.10.510.10:FF:000319">
    <property type="entry name" value="Non-specific serine/threonine protein kinase"/>
    <property type="match status" value="1"/>
</dbReference>
<dbReference type="GO" id="GO:0005524">
    <property type="term" value="F:ATP binding"/>
    <property type="evidence" value="ECO:0007669"/>
    <property type="project" value="UniProtKB-UniRule"/>
</dbReference>
<dbReference type="InterPro" id="IPR008271">
    <property type="entry name" value="Ser/Thr_kinase_AS"/>
</dbReference>
<dbReference type="PROSITE" id="PS50011">
    <property type="entry name" value="PROTEIN_KINASE_DOM"/>
    <property type="match status" value="1"/>
</dbReference>
<dbReference type="PROSITE" id="PS00108">
    <property type="entry name" value="PROTEIN_KINASE_ST"/>
    <property type="match status" value="1"/>
</dbReference>
<evidence type="ECO:0000256" key="3">
    <source>
        <dbReference type="ARBA" id="ARBA00022553"/>
    </source>
</evidence>
<dbReference type="SUPFAM" id="SSF56112">
    <property type="entry name" value="Protein kinase-like (PK-like)"/>
    <property type="match status" value="1"/>
</dbReference>
<dbReference type="InterPro" id="IPR000719">
    <property type="entry name" value="Prot_kinase_dom"/>
</dbReference>